<gene>
    <name evidence="2" type="ORF">HT585_19925</name>
</gene>
<name>A0A7Y6UPY9_9HYPH</name>
<dbReference type="SUPFAM" id="SSF55729">
    <property type="entry name" value="Acyl-CoA N-acyltransferases (Nat)"/>
    <property type="match status" value="1"/>
</dbReference>
<protein>
    <submittedName>
        <fullName evidence="2">GNAT family N-acetyltransferase</fullName>
    </submittedName>
</protein>
<dbReference type="GO" id="GO:0016747">
    <property type="term" value="F:acyltransferase activity, transferring groups other than amino-acyl groups"/>
    <property type="evidence" value="ECO:0007669"/>
    <property type="project" value="InterPro"/>
</dbReference>
<sequence>MSEHALPSDAEITFRRISALTVCDVCELSETLNEEQRNMVADNGTSIAEAHFSENAWFRAIYAEETLVGFIMLHQGSDWDDGIDCPGVYLWRFMIARPFQGKGIGKKAIDLVVRDLKARGIRELYTSYGLGEASPEGFYTGLGFVRTGDSYGEEPEAVLKFAA</sequence>
<reference evidence="2 3" key="1">
    <citation type="submission" date="2020-06" db="EMBL/GenBank/DDBJ databases">
        <authorList>
            <person name="Grouzdev D.S."/>
        </authorList>
    </citation>
    <scope>NUCLEOTIDE SEQUENCE [LARGE SCALE GENOMIC DNA]</scope>
    <source>
        <strain evidence="2 3">HO-A22</strain>
    </source>
</reference>
<evidence type="ECO:0000259" key="1">
    <source>
        <dbReference type="PROSITE" id="PS51186"/>
    </source>
</evidence>
<keyword evidence="3" id="KW-1185">Reference proteome</keyword>
<proteinExistence type="predicted"/>
<organism evidence="2 3">
    <name type="scientific">Ensifer oleiphilus</name>
    <dbReference type="NCBI Taxonomy" id="2742698"/>
    <lineage>
        <taxon>Bacteria</taxon>
        <taxon>Pseudomonadati</taxon>
        <taxon>Pseudomonadota</taxon>
        <taxon>Alphaproteobacteria</taxon>
        <taxon>Hyphomicrobiales</taxon>
        <taxon>Rhizobiaceae</taxon>
        <taxon>Sinorhizobium/Ensifer group</taxon>
        <taxon>Ensifer</taxon>
    </lineage>
</organism>
<keyword evidence="2" id="KW-0808">Transferase</keyword>
<dbReference type="CDD" id="cd04301">
    <property type="entry name" value="NAT_SF"/>
    <property type="match status" value="1"/>
</dbReference>
<accession>A0A7Y6UPY9</accession>
<dbReference type="EMBL" id="JABWDU010000005">
    <property type="protein sequence ID" value="NVD41148.1"/>
    <property type="molecule type" value="Genomic_DNA"/>
</dbReference>
<dbReference type="InterPro" id="IPR016181">
    <property type="entry name" value="Acyl_CoA_acyltransferase"/>
</dbReference>
<dbReference type="Pfam" id="PF00583">
    <property type="entry name" value="Acetyltransf_1"/>
    <property type="match status" value="1"/>
</dbReference>
<evidence type="ECO:0000313" key="2">
    <source>
        <dbReference type="EMBL" id="NVD41148.1"/>
    </source>
</evidence>
<comment type="caution">
    <text evidence="2">The sequence shown here is derived from an EMBL/GenBank/DDBJ whole genome shotgun (WGS) entry which is preliminary data.</text>
</comment>
<dbReference type="InterPro" id="IPR000182">
    <property type="entry name" value="GNAT_dom"/>
</dbReference>
<dbReference type="Proteomes" id="UP000520198">
    <property type="component" value="Unassembled WGS sequence"/>
</dbReference>
<dbReference type="RefSeq" id="WP_176354606.1">
    <property type="nucleotide sequence ID" value="NZ_JABWDU010000005.1"/>
</dbReference>
<feature type="domain" description="N-acetyltransferase" evidence="1">
    <location>
        <begin position="15"/>
        <end position="163"/>
    </location>
</feature>
<dbReference type="AlphaFoldDB" id="A0A7Y6UPY9"/>
<evidence type="ECO:0000313" key="3">
    <source>
        <dbReference type="Proteomes" id="UP000520198"/>
    </source>
</evidence>
<dbReference type="Gene3D" id="3.40.630.30">
    <property type="match status" value="1"/>
</dbReference>
<dbReference type="PROSITE" id="PS51186">
    <property type="entry name" value="GNAT"/>
    <property type="match status" value="1"/>
</dbReference>